<sequence length="146" mass="16837">MSRKEFDARQLRYLRRLSAVESVTATKIRYSRAFQLDCMRRYILGDHPTAIFRDAGLDPSIIGYKRIERCIARWRQDPDIMTSVRAGDSADLESDCDMRLDDGEPLPAHSDDGFVPMHVFEAHLSRVNRLEHCVDDLQKQLAEVAK</sequence>
<organism evidence="1 2">
    <name type="scientific">Bifidobacterium lemurum</name>
    <dbReference type="NCBI Taxonomy" id="1603886"/>
    <lineage>
        <taxon>Bacteria</taxon>
        <taxon>Bacillati</taxon>
        <taxon>Actinomycetota</taxon>
        <taxon>Actinomycetes</taxon>
        <taxon>Bifidobacteriales</taxon>
        <taxon>Bifidobacteriaceae</taxon>
        <taxon>Bifidobacterium</taxon>
    </lineage>
</organism>
<comment type="caution">
    <text evidence="1">The sequence shown here is derived from an EMBL/GenBank/DDBJ whole genome shotgun (WGS) entry which is preliminary data.</text>
</comment>
<dbReference type="EMBL" id="MWWX01000005">
    <property type="protein sequence ID" value="OZG62497.1"/>
    <property type="molecule type" value="Genomic_DNA"/>
</dbReference>
<dbReference type="RefSeq" id="WP_072724111.1">
    <property type="nucleotide sequence ID" value="NZ_BDIS01000004.1"/>
</dbReference>
<protein>
    <submittedName>
        <fullName evidence="1">Transposase</fullName>
    </submittedName>
</protein>
<proteinExistence type="predicted"/>
<reference evidence="1 2" key="1">
    <citation type="journal article" date="2017" name="BMC Genomics">
        <title>Comparative genomic and phylogenomic analyses of the Bifidobacteriaceae family.</title>
        <authorList>
            <person name="Lugli G.A."/>
            <person name="Milani C."/>
            <person name="Turroni F."/>
            <person name="Duranti S."/>
            <person name="Mancabelli L."/>
            <person name="Mangifesta M."/>
            <person name="Ferrario C."/>
            <person name="Modesto M."/>
            <person name="Mattarelli P."/>
            <person name="Jiri K."/>
            <person name="van Sinderen D."/>
            <person name="Ventura M."/>
        </authorList>
    </citation>
    <scope>NUCLEOTIDE SEQUENCE [LARGE SCALE GENOMIC DNA]</scope>
    <source>
        <strain evidence="1 2">DSM 28807</strain>
    </source>
</reference>
<accession>A0A261FTL0</accession>
<keyword evidence="2" id="KW-1185">Reference proteome</keyword>
<evidence type="ECO:0000313" key="2">
    <source>
        <dbReference type="Proteomes" id="UP000216352"/>
    </source>
</evidence>
<name>A0A261FTL0_9BIFI</name>
<evidence type="ECO:0000313" key="1">
    <source>
        <dbReference type="EMBL" id="OZG62497.1"/>
    </source>
</evidence>
<dbReference type="Proteomes" id="UP000216352">
    <property type="component" value="Unassembled WGS sequence"/>
</dbReference>
<dbReference type="AlphaFoldDB" id="A0A261FTL0"/>
<dbReference type="STRING" id="1603886.GCA_001895165_00450"/>
<gene>
    <name evidence="1" type="ORF">BLEM_1043</name>
</gene>